<evidence type="ECO:0000256" key="11">
    <source>
        <dbReference type="ARBA" id="ARBA00023163"/>
    </source>
</evidence>
<gene>
    <name evidence="13" type="ORF">JOF55_002008</name>
    <name evidence="14" type="ORF">JOF55_004976</name>
</gene>
<dbReference type="GO" id="GO:0047134">
    <property type="term" value="F:protein-disulfide reductase [NAD(P)H] activity"/>
    <property type="evidence" value="ECO:0007669"/>
    <property type="project" value="TreeGrafter"/>
</dbReference>
<dbReference type="GO" id="GO:0045892">
    <property type="term" value="P:negative regulation of DNA-templated transcription"/>
    <property type="evidence" value="ECO:0007669"/>
    <property type="project" value="TreeGrafter"/>
</dbReference>
<keyword evidence="11" id="KW-0804">Transcription</keyword>
<sequence length="104" mass="11087">MSTAAQPLNCENTLSHLITRLPSEHFAQQPACANSEVDPELFFPVGPGAARQIAAAKQVCESCPVRQACLSFALHHDVHGVWGGSTRTERAALRRTGKHGEAAA</sequence>
<dbReference type="EMBL" id="JAVDXW010000001">
    <property type="protein sequence ID" value="MDR7301827.1"/>
    <property type="molecule type" value="Genomic_DNA"/>
</dbReference>
<dbReference type="EMBL" id="JAVDXW010000006">
    <property type="protein sequence ID" value="MDR7304732.1"/>
    <property type="molecule type" value="Genomic_DNA"/>
</dbReference>
<keyword evidence="10" id="KW-1015">Disulfide bond</keyword>
<dbReference type="GO" id="GO:0003677">
    <property type="term" value="F:DNA binding"/>
    <property type="evidence" value="ECO:0007669"/>
    <property type="project" value="UniProtKB-KW"/>
</dbReference>
<evidence type="ECO:0000256" key="6">
    <source>
        <dbReference type="ARBA" id="ARBA00023004"/>
    </source>
</evidence>
<evidence type="ECO:0000313" key="13">
    <source>
        <dbReference type="EMBL" id="MDR7301827.1"/>
    </source>
</evidence>
<evidence type="ECO:0000256" key="10">
    <source>
        <dbReference type="ARBA" id="ARBA00023157"/>
    </source>
</evidence>
<keyword evidence="15" id="KW-1185">Reference proteome</keyword>
<accession>A0AAE4CNA4</accession>
<evidence type="ECO:0000256" key="8">
    <source>
        <dbReference type="ARBA" id="ARBA00023015"/>
    </source>
</evidence>
<dbReference type="RefSeq" id="WP_310272830.1">
    <property type="nucleotide sequence ID" value="NZ_JAVDXW010000001.1"/>
</dbReference>
<evidence type="ECO:0000259" key="12">
    <source>
        <dbReference type="PROSITE" id="PS51674"/>
    </source>
</evidence>
<keyword evidence="5" id="KW-0479">Metal-binding</keyword>
<comment type="similarity">
    <text evidence="3">Belongs to the WhiB family.</text>
</comment>
<dbReference type="GO" id="GO:0051539">
    <property type="term" value="F:4 iron, 4 sulfur cluster binding"/>
    <property type="evidence" value="ECO:0007669"/>
    <property type="project" value="UniProtKB-KW"/>
</dbReference>
<dbReference type="GO" id="GO:0045454">
    <property type="term" value="P:cell redox homeostasis"/>
    <property type="evidence" value="ECO:0007669"/>
    <property type="project" value="TreeGrafter"/>
</dbReference>
<keyword evidence="9" id="KW-0238">DNA-binding</keyword>
<keyword evidence="6" id="KW-0408">Iron</keyword>
<proteinExistence type="inferred from homology"/>
<keyword evidence="4" id="KW-0004">4Fe-4S</keyword>
<evidence type="ECO:0000256" key="1">
    <source>
        <dbReference type="ARBA" id="ARBA00001966"/>
    </source>
</evidence>
<keyword evidence="8" id="KW-0805">Transcription regulation</keyword>
<evidence type="ECO:0000256" key="3">
    <source>
        <dbReference type="ARBA" id="ARBA00006597"/>
    </source>
</evidence>
<dbReference type="Proteomes" id="UP001180845">
    <property type="component" value="Unassembled WGS sequence"/>
</dbReference>
<comment type="subcellular location">
    <subcellularLocation>
        <location evidence="2">Cytoplasm</location>
    </subcellularLocation>
</comment>
<comment type="caution">
    <text evidence="13">The sequence shown here is derived from an EMBL/GenBank/DDBJ whole genome shotgun (WGS) entry which is preliminary data.</text>
</comment>
<keyword evidence="7" id="KW-0411">Iron-sulfur</keyword>
<dbReference type="Pfam" id="PF02467">
    <property type="entry name" value="Whib"/>
    <property type="match status" value="1"/>
</dbReference>
<dbReference type="InterPro" id="IPR034768">
    <property type="entry name" value="4FE4S_WBL"/>
</dbReference>
<dbReference type="PANTHER" id="PTHR38839">
    <property type="entry name" value="TRANSCRIPTIONAL REGULATOR WHID-RELATED"/>
    <property type="match status" value="1"/>
</dbReference>
<organism evidence="13 15">
    <name type="scientific">Haloactinomyces albus</name>
    <dbReference type="NCBI Taxonomy" id="1352928"/>
    <lineage>
        <taxon>Bacteria</taxon>
        <taxon>Bacillati</taxon>
        <taxon>Actinomycetota</taxon>
        <taxon>Actinomycetes</taxon>
        <taxon>Actinopolysporales</taxon>
        <taxon>Actinopolysporaceae</taxon>
        <taxon>Haloactinomyces</taxon>
    </lineage>
</organism>
<evidence type="ECO:0000313" key="15">
    <source>
        <dbReference type="Proteomes" id="UP001180845"/>
    </source>
</evidence>
<dbReference type="GO" id="GO:0046872">
    <property type="term" value="F:metal ion binding"/>
    <property type="evidence" value="ECO:0007669"/>
    <property type="project" value="UniProtKB-KW"/>
</dbReference>
<dbReference type="GO" id="GO:0005737">
    <property type="term" value="C:cytoplasm"/>
    <property type="evidence" value="ECO:0007669"/>
    <property type="project" value="UniProtKB-SubCell"/>
</dbReference>
<name>A0AAE4CNA4_9ACTN</name>
<feature type="domain" description="4Fe-4S Wbl-type" evidence="12">
    <location>
        <begin position="31"/>
        <end position="92"/>
    </location>
</feature>
<comment type="cofactor">
    <cofactor evidence="1">
        <name>[4Fe-4S] cluster</name>
        <dbReference type="ChEBI" id="CHEBI:49883"/>
    </cofactor>
</comment>
<evidence type="ECO:0000256" key="5">
    <source>
        <dbReference type="ARBA" id="ARBA00022723"/>
    </source>
</evidence>
<dbReference type="PROSITE" id="PS51674">
    <property type="entry name" value="4FE4S_WBL"/>
    <property type="match status" value="1"/>
</dbReference>
<evidence type="ECO:0000256" key="4">
    <source>
        <dbReference type="ARBA" id="ARBA00022485"/>
    </source>
</evidence>
<evidence type="ECO:0000256" key="2">
    <source>
        <dbReference type="ARBA" id="ARBA00004496"/>
    </source>
</evidence>
<dbReference type="InterPro" id="IPR003482">
    <property type="entry name" value="Whib"/>
</dbReference>
<evidence type="ECO:0000313" key="14">
    <source>
        <dbReference type="EMBL" id="MDR7304732.1"/>
    </source>
</evidence>
<evidence type="ECO:0000256" key="7">
    <source>
        <dbReference type="ARBA" id="ARBA00023014"/>
    </source>
</evidence>
<reference evidence="13" key="1">
    <citation type="submission" date="2023-07" db="EMBL/GenBank/DDBJ databases">
        <title>Sequencing the genomes of 1000 actinobacteria strains.</title>
        <authorList>
            <person name="Klenk H.-P."/>
        </authorList>
    </citation>
    <scope>NUCLEOTIDE SEQUENCE</scope>
    <source>
        <strain evidence="13">DSM 45977</strain>
    </source>
</reference>
<dbReference type="AlphaFoldDB" id="A0AAE4CNA4"/>
<evidence type="ECO:0000256" key="9">
    <source>
        <dbReference type="ARBA" id="ARBA00023125"/>
    </source>
</evidence>
<protein>
    <submittedName>
        <fullName evidence="13">WhiB family redox-sensing transcriptional regulator</fullName>
    </submittedName>
</protein>